<accession>A0ABD2W8J2</accession>
<name>A0ABD2W8J2_9HYME</name>
<reference evidence="1 2" key="1">
    <citation type="journal article" date="2024" name="bioRxiv">
        <title>A reference genome for Trichogramma kaykai: A tiny desert-dwelling parasitoid wasp with competing sex-ratio distorters.</title>
        <authorList>
            <person name="Culotta J."/>
            <person name="Lindsey A.R."/>
        </authorList>
    </citation>
    <scope>NUCLEOTIDE SEQUENCE [LARGE SCALE GENOMIC DNA]</scope>
    <source>
        <strain evidence="1 2">KSX58</strain>
    </source>
</reference>
<dbReference type="AlphaFoldDB" id="A0ABD2W8J2"/>
<dbReference type="Proteomes" id="UP001627154">
    <property type="component" value="Unassembled WGS sequence"/>
</dbReference>
<keyword evidence="2" id="KW-1185">Reference proteome</keyword>
<organism evidence="1 2">
    <name type="scientific">Trichogramma kaykai</name>
    <dbReference type="NCBI Taxonomy" id="54128"/>
    <lineage>
        <taxon>Eukaryota</taxon>
        <taxon>Metazoa</taxon>
        <taxon>Ecdysozoa</taxon>
        <taxon>Arthropoda</taxon>
        <taxon>Hexapoda</taxon>
        <taxon>Insecta</taxon>
        <taxon>Pterygota</taxon>
        <taxon>Neoptera</taxon>
        <taxon>Endopterygota</taxon>
        <taxon>Hymenoptera</taxon>
        <taxon>Apocrita</taxon>
        <taxon>Proctotrupomorpha</taxon>
        <taxon>Chalcidoidea</taxon>
        <taxon>Trichogrammatidae</taxon>
        <taxon>Trichogramma</taxon>
    </lineage>
</organism>
<proteinExistence type="predicted"/>
<comment type="caution">
    <text evidence="1">The sequence shown here is derived from an EMBL/GenBank/DDBJ whole genome shotgun (WGS) entry which is preliminary data.</text>
</comment>
<dbReference type="EMBL" id="JBJJXI010000123">
    <property type="protein sequence ID" value="KAL3389211.1"/>
    <property type="molecule type" value="Genomic_DNA"/>
</dbReference>
<gene>
    <name evidence="1" type="ORF">TKK_015471</name>
</gene>
<evidence type="ECO:0000313" key="1">
    <source>
        <dbReference type="EMBL" id="KAL3389211.1"/>
    </source>
</evidence>
<sequence length="277" mass="32362">MEIDEKCTKRTRLRHVGPLFELYRGEVKLDTMPIKDALQHFHYFLSGICTNGNKCLLVADNDSANVSPLLRAIHSNNVVDEFELTISGFSDANEIFRRMFPERNTTKKRIKSLANDYLPILKPPAFDDAEFNTDVLKKLVDIFNCKDYLLKNSRTYFDKYRDFITSLQKNERSPAKIMYRDNLRNLLQLKDIVSDTIRKKMAKCGMNVDYLVNYFDMYGRGRLEELLCEPRHNSKVTKRKNIVKNVCDFIQKESIKRSIYKNIFKNLLLSSSSTSLL</sequence>
<protein>
    <submittedName>
        <fullName evidence="1">Uncharacterized protein</fullName>
    </submittedName>
</protein>
<evidence type="ECO:0000313" key="2">
    <source>
        <dbReference type="Proteomes" id="UP001627154"/>
    </source>
</evidence>